<keyword evidence="2" id="KW-1185">Reference proteome</keyword>
<dbReference type="EMBL" id="JAULSV010000006">
    <property type="protein sequence ID" value="KAK0641074.1"/>
    <property type="molecule type" value="Genomic_DNA"/>
</dbReference>
<sequence length="273" mass="30677">MSRGFTGSTVSTCTMPRVAKSNGLQQTYMFPSVAQPARSRRHIPHPTQPPHLPKLAGGVRSYLHAALIRGQPTISWSKRSVIPIRRVMHNTRISQTWGRPGSPSRAGARGCLRRKEGLIQVGGADASPNPVPIGACKWQCRAPSILGDDLPPWGTLGFPPHHTRHVNHGPWLDCFRRCYDNTPYHWVLNLNERLWPTSLKLSDLRSPLFAAQVWPRRSSRTFFVLGACQWPDPSFFVSACLRSDASRLAATRRQRQRPRPRCTASPFLHFPTC</sequence>
<accession>A0AA40CL63</accession>
<gene>
    <name evidence="1" type="ORF">B0T16DRAFT_207317</name>
</gene>
<dbReference type="AlphaFoldDB" id="A0AA40CL63"/>
<reference evidence="1" key="1">
    <citation type="submission" date="2023-06" db="EMBL/GenBank/DDBJ databases">
        <title>Genome-scale phylogeny and comparative genomics of the fungal order Sordariales.</title>
        <authorList>
            <consortium name="Lawrence Berkeley National Laboratory"/>
            <person name="Hensen N."/>
            <person name="Bonometti L."/>
            <person name="Westerberg I."/>
            <person name="Brannstrom I.O."/>
            <person name="Guillou S."/>
            <person name="Cros-Aarteil S."/>
            <person name="Calhoun S."/>
            <person name="Haridas S."/>
            <person name="Kuo A."/>
            <person name="Mondo S."/>
            <person name="Pangilinan J."/>
            <person name="Riley R."/>
            <person name="Labutti K."/>
            <person name="Andreopoulos B."/>
            <person name="Lipzen A."/>
            <person name="Chen C."/>
            <person name="Yanf M."/>
            <person name="Daum C."/>
            <person name="Ng V."/>
            <person name="Clum A."/>
            <person name="Steindorff A."/>
            <person name="Ohm R."/>
            <person name="Martin F."/>
            <person name="Silar P."/>
            <person name="Natvig D."/>
            <person name="Lalanne C."/>
            <person name="Gautier V."/>
            <person name="Ament-Velasquez S.L."/>
            <person name="Kruys A."/>
            <person name="Hutchinson M.I."/>
            <person name="Powell A.J."/>
            <person name="Barry K."/>
            <person name="Miller A.N."/>
            <person name="Grigoriev I.V."/>
            <person name="Debuchy R."/>
            <person name="Gladieux P."/>
            <person name="Thoren M.H."/>
            <person name="Johannesson H."/>
        </authorList>
    </citation>
    <scope>NUCLEOTIDE SEQUENCE</scope>
    <source>
        <strain evidence="1">SMH2532-1</strain>
    </source>
</reference>
<evidence type="ECO:0000313" key="2">
    <source>
        <dbReference type="Proteomes" id="UP001174936"/>
    </source>
</evidence>
<evidence type="ECO:0000313" key="1">
    <source>
        <dbReference type="EMBL" id="KAK0641074.1"/>
    </source>
</evidence>
<organism evidence="1 2">
    <name type="scientific">Cercophora newfieldiana</name>
    <dbReference type="NCBI Taxonomy" id="92897"/>
    <lineage>
        <taxon>Eukaryota</taxon>
        <taxon>Fungi</taxon>
        <taxon>Dikarya</taxon>
        <taxon>Ascomycota</taxon>
        <taxon>Pezizomycotina</taxon>
        <taxon>Sordariomycetes</taxon>
        <taxon>Sordariomycetidae</taxon>
        <taxon>Sordariales</taxon>
        <taxon>Lasiosphaeriaceae</taxon>
        <taxon>Cercophora</taxon>
    </lineage>
</organism>
<name>A0AA40CL63_9PEZI</name>
<comment type="caution">
    <text evidence="1">The sequence shown here is derived from an EMBL/GenBank/DDBJ whole genome shotgun (WGS) entry which is preliminary data.</text>
</comment>
<dbReference type="Proteomes" id="UP001174936">
    <property type="component" value="Unassembled WGS sequence"/>
</dbReference>
<protein>
    <submittedName>
        <fullName evidence="1">Uncharacterized protein</fullName>
    </submittedName>
</protein>
<proteinExistence type="predicted"/>